<name>A0ABM8VTE9_9BACL</name>
<sequence length="117" mass="13307">MSQKLTGDYGIMVRVKDLEKSSSWYCSHLGFTLGPHNFNDFVELHINGINVLHLLRSDDLRPMTKANFALYINDSDGLHKNLKEKGVTVTDITRRSDHAEFSLTDLDGNTIGLTHWF</sequence>
<evidence type="ECO:0000313" key="2">
    <source>
        <dbReference type="EMBL" id="CAG7657530.1"/>
    </source>
</evidence>
<dbReference type="Proteomes" id="UP000730618">
    <property type="component" value="Unassembled WGS sequence"/>
</dbReference>
<evidence type="ECO:0000259" key="1">
    <source>
        <dbReference type="PROSITE" id="PS51819"/>
    </source>
</evidence>
<dbReference type="EMBL" id="CAJVCE010000035">
    <property type="protein sequence ID" value="CAG7657530.1"/>
    <property type="molecule type" value="Genomic_DNA"/>
</dbReference>
<protein>
    <recommendedName>
        <fullName evidence="1">VOC domain-containing protein</fullName>
    </recommendedName>
</protein>
<accession>A0ABM8VTE9</accession>
<comment type="caution">
    <text evidence="2">The sequence shown here is derived from an EMBL/GenBank/DDBJ whole genome shotgun (WGS) entry which is preliminary data.</text>
</comment>
<dbReference type="InterPro" id="IPR037523">
    <property type="entry name" value="VOC_core"/>
</dbReference>
<feature type="domain" description="VOC" evidence="1">
    <location>
        <begin position="7"/>
        <end position="116"/>
    </location>
</feature>
<evidence type="ECO:0000313" key="3">
    <source>
        <dbReference type="Proteomes" id="UP000730618"/>
    </source>
</evidence>
<dbReference type="Pfam" id="PF00903">
    <property type="entry name" value="Glyoxalase"/>
    <property type="match status" value="1"/>
</dbReference>
<reference evidence="2 3" key="1">
    <citation type="submission" date="2021-06" db="EMBL/GenBank/DDBJ databases">
        <authorList>
            <person name="Criscuolo A."/>
        </authorList>
    </citation>
    <scope>NUCLEOTIDE SEQUENCE [LARGE SCALE GENOMIC DNA]</scope>
    <source>
        <strain evidence="3">CIP 111802</strain>
    </source>
</reference>
<dbReference type="PROSITE" id="PS51819">
    <property type="entry name" value="VOC"/>
    <property type="match status" value="1"/>
</dbReference>
<gene>
    <name evidence="2" type="ORF">PAECIP111802_06761</name>
</gene>
<proteinExistence type="predicted"/>
<keyword evidence="3" id="KW-1185">Reference proteome</keyword>
<dbReference type="RefSeq" id="WP_218102927.1">
    <property type="nucleotide sequence ID" value="NZ_CAJVCE010000035.1"/>
</dbReference>
<organism evidence="2 3">
    <name type="scientific">Paenibacillus allorhizosphaerae</name>
    <dbReference type="NCBI Taxonomy" id="2849866"/>
    <lineage>
        <taxon>Bacteria</taxon>
        <taxon>Bacillati</taxon>
        <taxon>Bacillota</taxon>
        <taxon>Bacilli</taxon>
        <taxon>Bacillales</taxon>
        <taxon>Paenibacillaceae</taxon>
        <taxon>Paenibacillus</taxon>
    </lineage>
</organism>
<dbReference type="InterPro" id="IPR004360">
    <property type="entry name" value="Glyas_Fos-R_dOase_dom"/>
</dbReference>